<evidence type="ECO:0000313" key="2">
    <source>
        <dbReference type="EMBL" id="RRT51120.1"/>
    </source>
</evidence>
<gene>
    <name evidence="2" type="ORF">B296_00051282</name>
</gene>
<protein>
    <submittedName>
        <fullName evidence="2">Uncharacterized protein</fullName>
    </submittedName>
</protein>
<reference evidence="2 3" key="1">
    <citation type="journal article" date="2014" name="Agronomy (Basel)">
        <title>A Draft Genome Sequence for Ensete ventricosum, the Drought-Tolerant Tree Against Hunger.</title>
        <authorList>
            <person name="Harrison J."/>
            <person name="Moore K.A."/>
            <person name="Paszkiewicz K."/>
            <person name="Jones T."/>
            <person name="Grant M."/>
            <person name="Ambacheew D."/>
            <person name="Muzemil S."/>
            <person name="Studholme D.J."/>
        </authorList>
    </citation>
    <scope>NUCLEOTIDE SEQUENCE [LARGE SCALE GENOMIC DNA]</scope>
</reference>
<dbReference type="Proteomes" id="UP000287651">
    <property type="component" value="Unassembled WGS sequence"/>
</dbReference>
<feature type="compositionally biased region" description="Basic residues" evidence="1">
    <location>
        <begin position="25"/>
        <end position="39"/>
    </location>
</feature>
<organism evidence="2 3">
    <name type="scientific">Ensete ventricosum</name>
    <name type="common">Abyssinian banana</name>
    <name type="synonym">Musa ensete</name>
    <dbReference type="NCBI Taxonomy" id="4639"/>
    <lineage>
        <taxon>Eukaryota</taxon>
        <taxon>Viridiplantae</taxon>
        <taxon>Streptophyta</taxon>
        <taxon>Embryophyta</taxon>
        <taxon>Tracheophyta</taxon>
        <taxon>Spermatophyta</taxon>
        <taxon>Magnoliopsida</taxon>
        <taxon>Liliopsida</taxon>
        <taxon>Zingiberales</taxon>
        <taxon>Musaceae</taxon>
        <taxon>Ensete</taxon>
    </lineage>
</organism>
<dbReference type="AlphaFoldDB" id="A0A426YHI1"/>
<dbReference type="EMBL" id="AMZH03012386">
    <property type="protein sequence ID" value="RRT51120.1"/>
    <property type="molecule type" value="Genomic_DNA"/>
</dbReference>
<accession>A0A426YHI1</accession>
<evidence type="ECO:0000256" key="1">
    <source>
        <dbReference type="SAM" id="MobiDB-lite"/>
    </source>
</evidence>
<feature type="region of interest" description="Disordered" evidence="1">
    <location>
        <begin position="24"/>
        <end position="78"/>
    </location>
</feature>
<name>A0A426YHI1_ENSVE</name>
<feature type="non-terminal residue" evidence="2">
    <location>
        <position position="1"/>
    </location>
</feature>
<evidence type="ECO:0000313" key="3">
    <source>
        <dbReference type="Proteomes" id="UP000287651"/>
    </source>
</evidence>
<sequence>EHTGIRDVNGCSLKPKHLNITLARHPGRRRGGRRCRGRGRGCPSGRGSRGHSPAASNPSERTGAPSVALLQPPSLPPPCAASALRDGDVRLIERKGERPRCFAPTTSLLPCNGIIRSPSSSTKSSISVSLTEAGPTGTDSTVDFWGGVSKRVHLVHRSSCPPARAPCSGAPNLDQTQKNTRSILLLRESRGPMWAAGSVIDADAPSTCFT</sequence>
<comment type="caution">
    <text evidence="2">The sequence shown here is derived from an EMBL/GenBank/DDBJ whole genome shotgun (WGS) entry which is preliminary data.</text>
</comment>
<proteinExistence type="predicted"/>